<accession>A0A0D7BT85</accession>
<dbReference type="GO" id="GO:0000462">
    <property type="term" value="P:maturation of SSU-rRNA from tricistronic rRNA transcript (SSU-rRNA, 5.8S rRNA, LSU-rRNA)"/>
    <property type="evidence" value="ECO:0007669"/>
    <property type="project" value="TreeGrafter"/>
</dbReference>
<dbReference type="InterPro" id="IPR007146">
    <property type="entry name" value="Sas10/Utp3/C1D"/>
</dbReference>
<evidence type="ECO:0008006" key="4">
    <source>
        <dbReference type="Google" id="ProtNLM"/>
    </source>
</evidence>
<dbReference type="Pfam" id="PF04000">
    <property type="entry name" value="Sas10_Utp3"/>
    <property type="match status" value="1"/>
</dbReference>
<sequence>MSDEQAGLTANFQEITQSIASARSLIQDLKSQSKDTNEGISLLSLKNQLLLSYIQSLLLLSCRRALGHNLSTRNPPEQPFDSLERDARGGNLGDLVDSMIEGRMALEKAGVLQERMRYQIDKLVCAAKEDSTDVTHDALAFRPNPANLVDNDDMDSDEEEEAAPNHRKPAASDGIYRAPRLAPVPYIPTATKGDKQKRDRTRAPIPTTLAALRDADPDMPYIESTSGLGSTPGLNAQSSRARYLKHLNEFEEGQFGRVLLTKKEERRRLRDEETLAMGGSLAGVGEEAKGRVRRHRYLEDEFDDVLRDVDRATTSHGDGYEELRERSKRAGVLERSRKAPRVVHEDDDAREGGGKRKRSRFESERKAIKKRK</sequence>
<evidence type="ECO:0000313" key="2">
    <source>
        <dbReference type="EMBL" id="KIY72811.1"/>
    </source>
</evidence>
<feature type="region of interest" description="Disordered" evidence="1">
    <location>
        <begin position="143"/>
        <end position="174"/>
    </location>
</feature>
<gene>
    <name evidence="2" type="ORF">CYLTODRAFT_417588</name>
</gene>
<organism evidence="2 3">
    <name type="scientific">Cylindrobasidium torrendii FP15055 ss-10</name>
    <dbReference type="NCBI Taxonomy" id="1314674"/>
    <lineage>
        <taxon>Eukaryota</taxon>
        <taxon>Fungi</taxon>
        <taxon>Dikarya</taxon>
        <taxon>Basidiomycota</taxon>
        <taxon>Agaricomycotina</taxon>
        <taxon>Agaricomycetes</taxon>
        <taxon>Agaricomycetidae</taxon>
        <taxon>Agaricales</taxon>
        <taxon>Marasmiineae</taxon>
        <taxon>Physalacriaceae</taxon>
        <taxon>Cylindrobasidium</taxon>
    </lineage>
</organism>
<evidence type="ECO:0000313" key="3">
    <source>
        <dbReference type="Proteomes" id="UP000054007"/>
    </source>
</evidence>
<name>A0A0D7BT85_9AGAR</name>
<reference evidence="2 3" key="1">
    <citation type="journal article" date="2015" name="Fungal Genet. Biol.">
        <title>Evolution of novel wood decay mechanisms in Agaricales revealed by the genome sequences of Fistulina hepatica and Cylindrobasidium torrendii.</title>
        <authorList>
            <person name="Floudas D."/>
            <person name="Held B.W."/>
            <person name="Riley R."/>
            <person name="Nagy L.G."/>
            <person name="Koehler G."/>
            <person name="Ransdell A.S."/>
            <person name="Younus H."/>
            <person name="Chow J."/>
            <person name="Chiniquy J."/>
            <person name="Lipzen A."/>
            <person name="Tritt A."/>
            <person name="Sun H."/>
            <person name="Haridas S."/>
            <person name="LaButti K."/>
            <person name="Ohm R.A."/>
            <person name="Kues U."/>
            <person name="Blanchette R.A."/>
            <person name="Grigoriev I.V."/>
            <person name="Minto R.E."/>
            <person name="Hibbett D.S."/>
        </authorList>
    </citation>
    <scope>NUCLEOTIDE SEQUENCE [LARGE SCALE GENOMIC DNA]</scope>
    <source>
        <strain evidence="2 3">FP15055 ss-10</strain>
    </source>
</reference>
<dbReference type="PANTHER" id="PTHR13237:SF9">
    <property type="entry name" value="NEUROGUIDIN"/>
    <property type="match status" value="1"/>
</dbReference>
<dbReference type="EMBL" id="KN880440">
    <property type="protein sequence ID" value="KIY72811.1"/>
    <property type="molecule type" value="Genomic_DNA"/>
</dbReference>
<feature type="compositionally biased region" description="Basic and acidic residues" evidence="1">
    <location>
        <begin position="309"/>
        <end position="325"/>
    </location>
</feature>
<dbReference type="STRING" id="1314674.A0A0D7BT85"/>
<feature type="region of interest" description="Disordered" evidence="1">
    <location>
        <begin position="309"/>
        <end position="372"/>
    </location>
</feature>
<keyword evidence="3" id="KW-1185">Reference proteome</keyword>
<dbReference type="OrthoDB" id="203440at2759"/>
<protein>
    <recommendedName>
        <fullName evidence="4">Neuroguidin</fullName>
    </recommendedName>
</protein>
<evidence type="ECO:0000256" key="1">
    <source>
        <dbReference type="SAM" id="MobiDB-lite"/>
    </source>
</evidence>
<dbReference type="GO" id="GO:0032040">
    <property type="term" value="C:small-subunit processome"/>
    <property type="evidence" value="ECO:0007669"/>
    <property type="project" value="TreeGrafter"/>
</dbReference>
<proteinExistence type="predicted"/>
<dbReference type="Proteomes" id="UP000054007">
    <property type="component" value="Unassembled WGS sequence"/>
</dbReference>
<feature type="compositionally biased region" description="Basic and acidic residues" evidence="1">
    <location>
        <begin position="350"/>
        <end position="366"/>
    </location>
</feature>
<dbReference type="AlphaFoldDB" id="A0A0D7BT85"/>
<feature type="compositionally biased region" description="Acidic residues" evidence="1">
    <location>
        <begin position="150"/>
        <end position="162"/>
    </location>
</feature>
<dbReference type="PANTHER" id="PTHR13237">
    <property type="entry name" value="SOMETHING ABOUT SILENCING PROTEIN 10-RELATED"/>
    <property type="match status" value="1"/>
</dbReference>